<feature type="transmembrane region" description="Helical" evidence="1">
    <location>
        <begin position="182"/>
        <end position="206"/>
    </location>
</feature>
<feature type="transmembrane region" description="Helical" evidence="1">
    <location>
        <begin position="17"/>
        <end position="35"/>
    </location>
</feature>
<reference evidence="3 4" key="1">
    <citation type="submission" date="2018-03" db="EMBL/GenBank/DDBJ databases">
        <title>Genomic Encyclopedia of Archaeal and Bacterial Type Strains, Phase II (KMG-II): from individual species to whole genera.</title>
        <authorList>
            <person name="Goeker M."/>
        </authorList>
    </citation>
    <scope>NUCLEOTIDE SEQUENCE [LARGE SCALE GENOMIC DNA]</scope>
    <source>
        <strain evidence="3 4">DSM 44946</strain>
    </source>
</reference>
<dbReference type="Pfam" id="PF04235">
    <property type="entry name" value="DUF418"/>
    <property type="match status" value="1"/>
</dbReference>
<dbReference type="InterPro" id="IPR052529">
    <property type="entry name" value="Bact_Transport_Assoc"/>
</dbReference>
<keyword evidence="1" id="KW-0472">Membrane</keyword>
<name>A0A2T0LAM7_9BACL</name>
<evidence type="ECO:0000313" key="3">
    <source>
        <dbReference type="EMBL" id="PRX38874.1"/>
    </source>
</evidence>
<feature type="transmembrane region" description="Helical" evidence="1">
    <location>
        <begin position="268"/>
        <end position="285"/>
    </location>
</feature>
<gene>
    <name evidence="3" type="ORF">CLV97_13416</name>
</gene>
<dbReference type="Proteomes" id="UP000237797">
    <property type="component" value="Unassembled WGS sequence"/>
</dbReference>
<comment type="caution">
    <text evidence="3">The sequence shown here is derived from an EMBL/GenBank/DDBJ whole genome shotgun (WGS) entry which is preliminary data.</text>
</comment>
<dbReference type="InterPro" id="IPR007349">
    <property type="entry name" value="DUF418"/>
</dbReference>
<keyword evidence="1" id="KW-1133">Transmembrane helix</keyword>
<dbReference type="PANTHER" id="PTHR30590:SF2">
    <property type="entry name" value="INNER MEMBRANE PROTEIN"/>
    <property type="match status" value="1"/>
</dbReference>
<sequence>MADHPHPGRARKLAPDLARGLMLLLVALAHAHQYLEPPGRVITDGDRIVVFFRQIFIDGRAFPVFFLLFGYGLVQIMRRCKQRGEDWSAIRRLLKRRGWWLLVIGFLHAVTLFDFTIGIYGFATVLLIGTLRWSDRTVKWGVIASLAVVTLLGSVFVRAEYDLSPSAETVKPGVWESLFTRIFLWVILTPLMVHQVVPAMLIGMWAARAGILDHPGKHRRLLARTAAIGLAVSTAGAIPLALISSGFWSDPSAVAKTLVSSLHTVTGYAGGLGWAALIGWTAALVEGKPHPVTRAIAAVGQRSMSFYILQSVVFCIAFSPDIGGLGNRVGQIGSDVVAWLTWMASVAAAEMMRRSGTQGPAEAMLRRLVYRKKKKQTEGGLSWR</sequence>
<dbReference type="EMBL" id="PVNE01000034">
    <property type="protein sequence ID" value="PRX38874.1"/>
    <property type="molecule type" value="Genomic_DNA"/>
</dbReference>
<dbReference type="RefSeq" id="WP_106346545.1">
    <property type="nucleotide sequence ID" value="NZ_PVNE01000034.1"/>
</dbReference>
<feature type="transmembrane region" description="Helical" evidence="1">
    <location>
        <begin position="227"/>
        <end position="248"/>
    </location>
</feature>
<keyword evidence="4" id="KW-1185">Reference proteome</keyword>
<proteinExistence type="predicted"/>
<dbReference type="PANTHER" id="PTHR30590">
    <property type="entry name" value="INNER MEMBRANE PROTEIN"/>
    <property type="match status" value="1"/>
</dbReference>
<evidence type="ECO:0000313" key="4">
    <source>
        <dbReference type="Proteomes" id="UP000237797"/>
    </source>
</evidence>
<feature type="transmembrane region" description="Helical" evidence="1">
    <location>
        <begin position="55"/>
        <end position="74"/>
    </location>
</feature>
<accession>A0A2T0LAM7</accession>
<feature type="domain" description="DUF418" evidence="2">
    <location>
        <begin position="206"/>
        <end position="372"/>
    </location>
</feature>
<organism evidence="3 4">
    <name type="scientific">Planifilum fimeticola</name>
    <dbReference type="NCBI Taxonomy" id="201975"/>
    <lineage>
        <taxon>Bacteria</taxon>
        <taxon>Bacillati</taxon>
        <taxon>Bacillota</taxon>
        <taxon>Bacilli</taxon>
        <taxon>Bacillales</taxon>
        <taxon>Thermoactinomycetaceae</taxon>
        <taxon>Planifilum</taxon>
    </lineage>
</organism>
<feature type="transmembrane region" description="Helical" evidence="1">
    <location>
        <begin position="94"/>
        <end position="111"/>
    </location>
</feature>
<evidence type="ECO:0000259" key="2">
    <source>
        <dbReference type="Pfam" id="PF04235"/>
    </source>
</evidence>
<protein>
    <submittedName>
        <fullName evidence="3">Putative membrane protein YeiB</fullName>
    </submittedName>
</protein>
<dbReference type="AlphaFoldDB" id="A0A2T0LAM7"/>
<dbReference type="OrthoDB" id="2388539at2"/>
<evidence type="ECO:0000256" key="1">
    <source>
        <dbReference type="SAM" id="Phobius"/>
    </source>
</evidence>
<keyword evidence="1" id="KW-0812">Transmembrane</keyword>